<comment type="pathway">
    <text evidence="3">Protein modification; protein ubiquitination.</text>
</comment>
<keyword evidence="11" id="KW-1133">Transmembrane helix</keyword>
<dbReference type="InterPro" id="IPR001841">
    <property type="entry name" value="Znf_RING"/>
</dbReference>
<dbReference type="Gene3D" id="3.30.40.10">
    <property type="entry name" value="Zinc/RING finger domain, C3HC4 (zinc finger)"/>
    <property type="match status" value="1"/>
</dbReference>
<sequence>MAFFVTIYHCIVNTELFTLAQWSNGQERNSAQDRGATVLGLENSKIELIPRHIFEKGKGILDAECAVCLSEFAEDEEIRTLPECLHSFHVECIDMWAVASFAS</sequence>
<evidence type="ECO:0000256" key="2">
    <source>
        <dbReference type="ARBA" id="ARBA00004167"/>
    </source>
</evidence>
<evidence type="ECO:0000256" key="8">
    <source>
        <dbReference type="ARBA" id="ARBA00022771"/>
    </source>
</evidence>
<keyword evidence="17" id="KW-1185">Reference proteome</keyword>
<dbReference type="GO" id="GO:0016567">
    <property type="term" value="P:protein ubiquitination"/>
    <property type="evidence" value="ECO:0007669"/>
    <property type="project" value="UniProtKB-UniPathway"/>
</dbReference>
<evidence type="ECO:0000256" key="11">
    <source>
        <dbReference type="ARBA" id="ARBA00022989"/>
    </source>
</evidence>
<comment type="catalytic activity">
    <reaction evidence="1">
        <text>S-ubiquitinyl-[E2 ubiquitin-conjugating enzyme]-L-cysteine + [acceptor protein]-L-lysine = [E2 ubiquitin-conjugating enzyme]-L-cysteine + N(6)-ubiquitinyl-[acceptor protein]-L-lysine.</text>
        <dbReference type="EC" id="2.3.2.27"/>
    </reaction>
</comment>
<evidence type="ECO:0000313" key="16">
    <source>
        <dbReference type="EMBL" id="WOH12358.1"/>
    </source>
</evidence>
<dbReference type="EMBL" id="LNRQ01000008">
    <property type="protein sequence ID" value="KZM84941.1"/>
    <property type="molecule type" value="Genomic_DNA"/>
</dbReference>
<dbReference type="GO" id="GO:0061630">
    <property type="term" value="F:ubiquitin protein ligase activity"/>
    <property type="evidence" value="ECO:0007669"/>
    <property type="project" value="UniProtKB-EC"/>
</dbReference>
<gene>
    <name evidence="15" type="ORF">DCAR_027637</name>
    <name evidence="16" type="ORF">DCAR_0831861</name>
</gene>
<evidence type="ECO:0000256" key="6">
    <source>
        <dbReference type="ARBA" id="ARBA00022692"/>
    </source>
</evidence>
<evidence type="ECO:0000256" key="12">
    <source>
        <dbReference type="ARBA" id="ARBA00023136"/>
    </source>
</evidence>
<keyword evidence="12" id="KW-0472">Membrane</keyword>
<dbReference type="Proteomes" id="UP000077755">
    <property type="component" value="Chromosome 8"/>
</dbReference>
<dbReference type="GO" id="GO:0008270">
    <property type="term" value="F:zinc ion binding"/>
    <property type="evidence" value="ECO:0007669"/>
    <property type="project" value="UniProtKB-KW"/>
</dbReference>
<dbReference type="GO" id="GO:0016020">
    <property type="term" value="C:membrane"/>
    <property type="evidence" value="ECO:0007669"/>
    <property type="project" value="UniProtKB-SubCell"/>
</dbReference>
<evidence type="ECO:0000256" key="5">
    <source>
        <dbReference type="ARBA" id="ARBA00022679"/>
    </source>
</evidence>
<evidence type="ECO:0000313" key="17">
    <source>
        <dbReference type="Proteomes" id="UP000077755"/>
    </source>
</evidence>
<evidence type="ECO:0000256" key="13">
    <source>
        <dbReference type="ARBA" id="ARBA00024209"/>
    </source>
</evidence>
<evidence type="ECO:0000256" key="1">
    <source>
        <dbReference type="ARBA" id="ARBA00000900"/>
    </source>
</evidence>
<evidence type="ECO:0000256" key="3">
    <source>
        <dbReference type="ARBA" id="ARBA00004906"/>
    </source>
</evidence>
<dbReference type="InterPro" id="IPR044600">
    <property type="entry name" value="ATL1/ATL16-like"/>
</dbReference>
<dbReference type="SUPFAM" id="SSF57850">
    <property type="entry name" value="RING/U-box"/>
    <property type="match status" value="1"/>
</dbReference>
<name>A0A175YP75_DAUCS</name>
<dbReference type="Pfam" id="PF17123">
    <property type="entry name" value="zf-RING_11"/>
    <property type="match status" value="1"/>
</dbReference>
<dbReference type="EMBL" id="CP093350">
    <property type="protein sequence ID" value="WOH12358.1"/>
    <property type="molecule type" value="Genomic_DNA"/>
</dbReference>
<dbReference type="InterPro" id="IPR013083">
    <property type="entry name" value="Znf_RING/FYVE/PHD"/>
</dbReference>
<keyword evidence="7" id="KW-0479">Metal-binding</keyword>
<evidence type="ECO:0000256" key="9">
    <source>
        <dbReference type="ARBA" id="ARBA00022786"/>
    </source>
</evidence>
<dbReference type="Gramene" id="KZM84941">
    <property type="protein sequence ID" value="KZM84941"/>
    <property type="gene ID" value="DCAR_027637"/>
</dbReference>
<evidence type="ECO:0000256" key="7">
    <source>
        <dbReference type="ARBA" id="ARBA00022723"/>
    </source>
</evidence>
<proteinExistence type="inferred from homology"/>
<dbReference type="UniPathway" id="UPA00143"/>
<keyword evidence="5" id="KW-0808">Transferase</keyword>
<reference evidence="15" key="1">
    <citation type="journal article" date="2016" name="Nat. Genet.">
        <title>A high-quality carrot genome assembly provides new insights into carotenoid accumulation and asterid genome evolution.</title>
        <authorList>
            <person name="Iorizzo M."/>
            <person name="Ellison S."/>
            <person name="Senalik D."/>
            <person name="Zeng P."/>
            <person name="Satapoomin P."/>
            <person name="Huang J."/>
            <person name="Bowman M."/>
            <person name="Iovene M."/>
            <person name="Sanseverino W."/>
            <person name="Cavagnaro P."/>
            <person name="Yildiz M."/>
            <person name="Macko-Podgorni A."/>
            <person name="Moranska E."/>
            <person name="Grzebelus E."/>
            <person name="Grzebelus D."/>
            <person name="Ashrafi H."/>
            <person name="Zheng Z."/>
            <person name="Cheng S."/>
            <person name="Spooner D."/>
            <person name="Van Deynze A."/>
            <person name="Simon P."/>
        </authorList>
    </citation>
    <scope>NUCLEOTIDE SEQUENCE [LARGE SCALE GENOMIC DNA]</scope>
    <source>
        <tissue evidence="15">Leaf</tissue>
    </source>
</reference>
<keyword evidence="6" id="KW-0812">Transmembrane</keyword>
<protein>
    <recommendedName>
        <fullName evidence="4">RING-type E3 ubiquitin transferase</fullName>
        <ecNumber evidence="4">2.3.2.27</ecNumber>
    </recommendedName>
</protein>
<feature type="domain" description="RING-type" evidence="14">
    <location>
        <begin position="64"/>
        <end position="93"/>
    </location>
</feature>
<organism evidence="15">
    <name type="scientific">Daucus carota subsp. sativus</name>
    <name type="common">Carrot</name>
    <dbReference type="NCBI Taxonomy" id="79200"/>
    <lineage>
        <taxon>Eukaryota</taxon>
        <taxon>Viridiplantae</taxon>
        <taxon>Streptophyta</taxon>
        <taxon>Embryophyta</taxon>
        <taxon>Tracheophyta</taxon>
        <taxon>Spermatophyta</taxon>
        <taxon>Magnoliopsida</taxon>
        <taxon>eudicotyledons</taxon>
        <taxon>Gunneridae</taxon>
        <taxon>Pentapetalae</taxon>
        <taxon>asterids</taxon>
        <taxon>campanulids</taxon>
        <taxon>Apiales</taxon>
        <taxon>Apiaceae</taxon>
        <taxon>Apioideae</taxon>
        <taxon>Scandiceae</taxon>
        <taxon>Daucinae</taxon>
        <taxon>Daucus</taxon>
        <taxon>Daucus sect. Daucus</taxon>
    </lineage>
</organism>
<evidence type="ECO:0000256" key="4">
    <source>
        <dbReference type="ARBA" id="ARBA00012483"/>
    </source>
</evidence>
<accession>A0A175YP75</accession>
<dbReference type="AlphaFoldDB" id="A0A175YP75"/>
<keyword evidence="10" id="KW-0862">Zinc</keyword>
<evidence type="ECO:0000313" key="15">
    <source>
        <dbReference type="EMBL" id="KZM84941.1"/>
    </source>
</evidence>
<keyword evidence="8" id="KW-0863">Zinc-finger</keyword>
<evidence type="ECO:0000256" key="10">
    <source>
        <dbReference type="ARBA" id="ARBA00022833"/>
    </source>
</evidence>
<keyword evidence="9" id="KW-0833">Ubl conjugation pathway</keyword>
<dbReference type="PANTHER" id="PTHR46913">
    <property type="entry name" value="RING-H2 FINGER PROTEIN ATL16"/>
    <property type="match status" value="1"/>
</dbReference>
<comment type="subcellular location">
    <subcellularLocation>
        <location evidence="2">Membrane</location>
        <topology evidence="2">Single-pass membrane protein</topology>
    </subcellularLocation>
</comment>
<comment type="similarity">
    <text evidence="13">Belongs to the RING-type zinc finger family. ATL subfamily.</text>
</comment>
<evidence type="ECO:0000259" key="14">
    <source>
        <dbReference type="Pfam" id="PF17123"/>
    </source>
</evidence>
<dbReference type="EC" id="2.3.2.27" evidence="4"/>
<reference evidence="16" key="2">
    <citation type="submission" date="2022-03" db="EMBL/GenBank/DDBJ databases">
        <title>Draft title - Genomic analysis of global carrot germplasm unveils the trajectory of domestication and the origin of high carotenoid orange carrot.</title>
        <authorList>
            <person name="Iorizzo M."/>
            <person name="Ellison S."/>
            <person name="Senalik D."/>
            <person name="Macko-Podgorni A."/>
            <person name="Grzebelus D."/>
            <person name="Bostan H."/>
            <person name="Rolling W."/>
            <person name="Curaba J."/>
            <person name="Simon P."/>
        </authorList>
    </citation>
    <scope>NUCLEOTIDE SEQUENCE</scope>
    <source>
        <tissue evidence="16">Leaf</tissue>
    </source>
</reference>
<dbReference type="PANTHER" id="PTHR46913:SF1">
    <property type="entry name" value="RING-H2 FINGER PROTEIN ATL16"/>
    <property type="match status" value="1"/>
</dbReference>